<keyword evidence="3" id="KW-0216">Detoxification</keyword>
<comment type="catalytic activity">
    <reaction evidence="9">
        <text>3 propionate 3-nitronate + 3 O2 + H2O = 3 3-oxopropanoate + 2 nitrate + nitrite + H2O2 + 3 H(+)</text>
        <dbReference type="Rhea" id="RHEA:57332"/>
        <dbReference type="ChEBI" id="CHEBI:15377"/>
        <dbReference type="ChEBI" id="CHEBI:15378"/>
        <dbReference type="ChEBI" id="CHEBI:15379"/>
        <dbReference type="ChEBI" id="CHEBI:16240"/>
        <dbReference type="ChEBI" id="CHEBI:16301"/>
        <dbReference type="ChEBI" id="CHEBI:17632"/>
        <dbReference type="ChEBI" id="CHEBI:33190"/>
        <dbReference type="ChEBI" id="CHEBI:136067"/>
    </reaction>
</comment>
<dbReference type="GO" id="GO:0018580">
    <property type="term" value="F:nitronate monooxygenase activity"/>
    <property type="evidence" value="ECO:0007669"/>
    <property type="project" value="InterPro"/>
</dbReference>
<evidence type="ECO:0000313" key="11">
    <source>
        <dbReference type="Proteomes" id="UP000075787"/>
    </source>
</evidence>
<keyword evidence="5" id="KW-0288">FMN</keyword>
<evidence type="ECO:0000256" key="5">
    <source>
        <dbReference type="ARBA" id="ARBA00022643"/>
    </source>
</evidence>
<keyword evidence="6" id="KW-0560">Oxidoreductase</keyword>
<evidence type="ECO:0000256" key="4">
    <source>
        <dbReference type="ARBA" id="ARBA00022630"/>
    </source>
</evidence>
<keyword evidence="7" id="KW-0503">Monooxygenase</keyword>
<comment type="caution">
    <text evidence="10">The sequence shown here is derived from an EMBL/GenBank/DDBJ whole genome shotgun (WGS) entry which is preliminary data.</text>
</comment>
<dbReference type="PANTHER" id="PTHR42747">
    <property type="entry name" value="NITRONATE MONOOXYGENASE-RELATED"/>
    <property type="match status" value="1"/>
</dbReference>
<evidence type="ECO:0000256" key="9">
    <source>
        <dbReference type="ARBA" id="ARBA00049401"/>
    </source>
</evidence>
<comment type="cofactor">
    <cofactor evidence="1">
        <name>FMN</name>
        <dbReference type="ChEBI" id="CHEBI:58210"/>
    </cofactor>
</comment>
<organism evidence="10 11">
    <name type="scientific">Tistrella mobilis</name>
    <dbReference type="NCBI Taxonomy" id="171437"/>
    <lineage>
        <taxon>Bacteria</taxon>
        <taxon>Pseudomonadati</taxon>
        <taxon>Pseudomonadota</taxon>
        <taxon>Alphaproteobacteria</taxon>
        <taxon>Geminicoccales</taxon>
        <taxon>Geminicoccaceae</taxon>
        <taxon>Tistrella</taxon>
    </lineage>
</organism>
<dbReference type="OrthoDB" id="9778912at2"/>
<dbReference type="AlphaFoldDB" id="A0A162JXX3"/>
<accession>A0A162JXX3</accession>
<evidence type="ECO:0000256" key="8">
    <source>
        <dbReference type="ARBA" id="ARBA00031155"/>
    </source>
</evidence>
<evidence type="ECO:0000256" key="1">
    <source>
        <dbReference type="ARBA" id="ARBA00001917"/>
    </source>
</evidence>
<proteinExistence type="inferred from homology"/>
<protein>
    <recommendedName>
        <fullName evidence="8">Propionate 3-nitronate monooxygenase</fullName>
    </recommendedName>
</protein>
<dbReference type="Gene3D" id="3.20.20.70">
    <property type="entry name" value="Aldolase class I"/>
    <property type="match status" value="1"/>
</dbReference>
<evidence type="ECO:0000313" key="10">
    <source>
        <dbReference type="EMBL" id="KYO50085.1"/>
    </source>
</evidence>
<comment type="similarity">
    <text evidence="2">Belongs to the nitronate monooxygenase family. NMO class I subfamily.</text>
</comment>
<evidence type="ECO:0000256" key="2">
    <source>
        <dbReference type="ARBA" id="ARBA00009881"/>
    </source>
</evidence>
<name>A0A162JXX3_9PROT</name>
<evidence type="ECO:0000256" key="3">
    <source>
        <dbReference type="ARBA" id="ARBA00022575"/>
    </source>
</evidence>
<reference evidence="10 11" key="1">
    <citation type="submission" date="2015-12" db="EMBL/GenBank/DDBJ databases">
        <title>Genome sequence of Tistrella mobilis MCCC 1A02139.</title>
        <authorList>
            <person name="Lu L."/>
            <person name="Lai Q."/>
            <person name="Shao Z."/>
            <person name="Qian P."/>
        </authorList>
    </citation>
    <scope>NUCLEOTIDE SEQUENCE [LARGE SCALE GENOMIC DNA]</scope>
    <source>
        <strain evidence="10 11">MCCC 1A02139</strain>
    </source>
</reference>
<evidence type="ECO:0000256" key="6">
    <source>
        <dbReference type="ARBA" id="ARBA00023002"/>
    </source>
</evidence>
<evidence type="ECO:0000256" key="7">
    <source>
        <dbReference type="ARBA" id="ARBA00023033"/>
    </source>
</evidence>
<dbReference type="RefSeq" id="WP_062768980.1">
    <property type="nucleotide sequence ID" value="NZ_CP121045.1"/>
</dbReference>
<dbReference type="EMBL" id="LPZR01000207">
    <property type="protein sequence ID" value="KYO50085.1"/>
    <property type="molecule type" value="Genomic_DNA"/>
</dbReference>
<sequence>MPARAMPTHPVVTTDLTRRFGLALPVIQAPMAGGPTTAGLVAGASEAGVLGSLGAAYTRAQDIPAEIRAIRAQTDRPFAVNLFFHQGRIAGADEIAAARRALEPLAARVGAELPADVSDAAPPLDAQIRAVLDEAPAALSFTMGLPPAGLVEAARARGIALIGTATTPLEGRALIAAGVEMIVLQGADAGGHSGMFDADGPPPAFGWPALLEALAAEAAAAGVMLIAAGGIMTGRGVAGALAMGAAGAQLGTAFLSTAEAGTKPGHRRLLAEAAAAGEGRTVLTRAFTARQARKLLAAGEAMPVEPAELAAFPAQHGLTKPIRARADAAGVPEAQAWWAGAGAGLSRSLPVAGLVERLGQELAAALQGLARSDR</sequence>
<dbReference type="PANTHER" id="PTHR42747:SF3">
    <property type="entry name" value="NITRONATE MONOOXYGENASE-RELATED"/>
    <property type="match status" value="1"/>
</dbReference>
<dbReference type="InterPro" id="IPR013785">
    <property type="entry name" value="Aldolase_TIM"/>
</dbReference>
<dbReference type="SUPFAM" id="SSF51412">
    <property type="entry name" value="Inosine monophosphate dehydrogenase (IMPDH)"/>
    <property type="match status" value="1"/>
</dbReference>
<dbReference type="GO" id="GO:0009636">
    <property type="term" value="P:response to toxic substance"/>
    <property type="evidence" value="ECO:0007669"/>
    <property type="project" value="UniProtKB-KW"/>
</dbReference>
<dbReference type="Proteomes" id="UP000075787">
    <property type="component" value="Unassembled WGS sequence"/>
</dbReference>
<keyword evidence="4" id="KW-0285">Flavoprotein</keyword>
<dbReference type="GeneID" id="97244105"/>
<dbReference type="Pfam" id="PF03060">
    <property type="entry name" value="NMO"/>
    <property type="match status" value="1"/>
</dbReference>
<dbReference type="InterPro" id="IPR004136">
    <property type="entry name" value="NMO"/>
</dbReference>
<dbReference type="CDD" id="cd04730">
    <property type="entry name" value="NPD_like"/>
    <property type="match status" value="1"/>
</dbReference>
<gene>
    <name evidence="10" type="ORF">AUP44_14635</name>
</gene>